<comment type="caution">
    <text evidence="2">The sequence shown here is derived from an EMBL/GenBank/DDBJ whole genome shotgun (WGS) entry which is preliminary data.</text>
</comment>
<dbReference type="InterPro" id="IPR036397">
    <property type="entry name" value="RNaseH_sf"/>
</dbReference>
<accession>A0A062H8D0</accession>
<dbReference type="Proteomes" id="UP000027327">
    <property type="component" value="Unassembled WGS sequence"/>
</dbReference>
<dbReference type="InterPro" id="IPR050900">
    <property type="entry name" value="Transposase_IS3/IS150/IS904"/>
</dbReference>
<dbReference type="PROSITE" id="PS50994">
    <property type="entry name" value="INTEGRASE"/>
    <property type="match status" value="1"/>
</dbReference>
<dbReference type="Pfam" id="PF00665">
    <property type="entry name" value="rve"/>
    <property type="match status" value="1"/>
</dbReference>
<gene>
    <name evidence="2" type="ORF">J596_4542</name>
</gene>
<evidence type="ECO:0000313" key="3">
    <source>
        <dbReference type="Proteomes" id="UP000027327"/>
    </source>
</evidence>
<proteinExistence type="predicted"/>
<reference evidence="2 3" key="1">
    <citation type="submission" date="2014-04" db="EMBL/GenBank/DDBJ databases">
        <title>Comparative genomics and transcriptomics to identify genetic mechanisms underlying the emergence of carbapenem resistant Acinetobacter baumannii (CRAb).</title>
        <authorList>
            <person name="Harris A.D."/>
            <person name="Johnson K.J."/>
            <person name="George J."/>
            <person name="Nadendla S."/>
            <person name="Daugherty S.C."/>
            <person name="Parankush S."/>
            <person name="Sadzewicz L."/>
            <person name="Tallon L."/>
            <person name="Sengamalay N."/>
            <person name="Hazen T.H."/>
            <person name="Rasko D.A."/>
        </authorList>
    </citation>
    <scope>NUCLEOTIDE SEQUENCE [LARGE SCALE GENOMIC DNA]</scope>
    <source>
        <strain evidence="2 3">21072</strain>
    </source>
</reference>
<organism evidence="2 3">
    <name type="scientific">Acinetobacter baumannii 21072</name>
    <dbReference type="NCBI Taxonomy" id="1310697"/>
    <lineage>
        <taxon>Bacteria</taxon>
        <taxon>Pseudomonadati</taxon>
        <taxon>Pseudomonadota</taxon>
        <taxon>Gammaproteobacteria</taxon>
        <taxon>Moraxellales</taxon>
        <taxon>Moraxellaceae</taxon>
        <taxon>Acinetobacter</taxon>
        <taxon>Acinetobacter calcoaceticus/baumannii complex</taxon>
    </lineage>
</organism>
<dbReference type="PANTHER" id="PTHR46889:SF4">
    <property type="entry name" value="TRANSPOSASE INSO FOR INSERTION SEQUENCE ELEMENT IS911B-RELATED"/>
    <property type="match status" value="1"/>
</dbReference>
<dbReference type="AlphaFoldDB" id="A0A062H8D0"/>
<evidence type="ECO:0000313" key="2">
    <source>
        <dbReference type="EMBL" id="KCY03725.1"/>
    </source>
</evidence>
<dbReference type="GO" id="GO:0003676">
    <property type="term" value="F:nucleic acid binding"/>
    <property type="evidence" value="ECO:0007669"/>
    <property type="project" value="InterPro"/>
</dbReference>
<sequence length="65" mass="7534">MTRPNQAWSSDITYIWTVEGWLYLAAVKDLYTKQVVGYSLNERMTTQLVCNALNMAIHNQNQPKN</sequence>
<dbReference type="EMBL" id="JMOD01000368">
    <property type="protein sequence ID" value="KCY03725.1"/>
    <property type="molecule type" value="Genomic_DNA"/>
</dbReference>
<dbReference type="InterPro" id="IPR001584">
    <property type="entry name" value="Integrase_cat-core"/>
</dbReference>
<dbReference type="GO" id="GO:0015074">
    <property type="term" value="P:DNA integration"/>
    <property type="evidence" value="ECO:0007669"/>
    <property type="project" value="InterPro"/>
</dbReference>
<dbReference type="PANTHER" id="PTHR46889">
    <property type="entry name" value="TRANSPOSASE INSF FOR INSERTION SEQUENCE IS3B-RELATED"/>
    <property type="match status" value="1"/>
</dbReference>
<dbReference type="Gene3D" id="3.30.420.10">
    <property type="entry name" value="Ribonuclease H-like superfamily/Ribonuclease H"/>
    <property type="match status" value="1"/>
</dbReference>
<evidence type="ECO:0000259" key="1">
    <source>
        <dbReference type="PROSITE" id="PS50994"/>
    </source>
</evidence>
<feature type="domain" description="Integrase catalytic" evidence="1">
    <location>
        <begin position="1"/>
        <end position="65"/>
    </location>
</feature>
<protein>
    <submittedName>
        <fullName evidence="2">Integrase core domain protein</fullName>
    </submittedName>
</protein>
<dbReference type="SUPFAM" id="SSF53098">
    <property type="entry name" value="Ribonuclease H-like"/>
    <property type="match status" value="1"/>
</dbReference>
<name>A0A062H8D0_ACIBA</name>
<dbReference type="InterPro" id="IPR012337">
    <property type="entry name" value="RNaseH-like_sf"/>
</dbReference>